<dbReference type="PROSITE" id="PS01228">
    <property type="entry name" value="COF_1"/>
    <property type="match status" value="1"/>
</dbReference>
<dbReference type="Proteomes" id="UP001597214">
    <property type="component" value="Unassembled WGS sequence"/>
</dbReference>
<dbReference type="EMBL" id="JBHUEM010000003">
    <property type="protein sequence ID" value="MFD1735285.1"/>
    <property type="molecule type" value="Genomic_DNA"/>
</dbReference>
<keyword evidence="1" id="KW-0378">Hydrolase</keyword>
<gene>
    <name evidence="1" type="ORF">ACFSCX_01785</name>
</gene>
<evidence type="ECO:0000313" key="1">
    <source>
        <dbReference type="EMBL" id="MFD1735285.1"/>
    </source>
</evidence>
<sequence>MTQPHLIAVDLDGTLLTDNKSISSRTKKALLNAIASGHHVVIATGRPFRASHMYYKELGLTSPIVNFNGAYVHHPTSSSWGSFHSPFDVKTAQDIVEASEGFIVKNILAEVIDDVYIHYHDNDMMDLFSSGSNKVQTGDLREILQHDPTSILIHADEDKVSEIRRHLSDVHAEVIDHRRWGAPWHVIEIVKSGLNKAVGLKRVAEHFSIPTDRIIAFGDEDNDFEMIEYAGHGVAMGNAIEQLKSLSNYVTKTNEEDGIAHYLEDVLGIVKP</sequence>
<dbReference type="PANTHER" id="PTHR10000">
    <property type="entry name" value="PHOSPHOSERINE PHOSPHATASE"/>
    <property type="match status" value="1"/>
</dbReference>
<dbReference type="InterPro" id="IPR036412">
    <property type="entry name" value="HAD-like_sf"/>
</dbReference>
<evidence type="ECO:0000313" key="2">
    <source>
        <dbReference type="Proteomes" id="UP001597214"/>
    </source>
</evidence>
<dbReference type="InterPro" id="IPR000150">
    <property type="entry name" value="Cof"/>
</dbReference>
<dbReference type="SFLD" id="SFLDS00003">
    <property type="entry name" value="Haloacid_Dehalogenase"/>
    <property type="match status" value="1"/>
</dbReference>
<reference evidence="2" key="1">
    <citation type="journal article" date="2019" name="Int. J. Syst. Evol. Microbiol.">
        <title>The Global Catalogue of Microorganisms (GCM) 10K type strain sequencing project: providing services to taxonomists for standard genome sequencing and annotation.</title>
        <authorList>
            <consortium name="The Broad Institute Genomics Platform"/>
            <consortium name="The Broad Institute Genome Sequencing Center for Infectious Disease"/>
            <person name="Wu L."/>
            <person name="Ma J."/>
        </authorList>
    </citation>
    <scope>NUCLEOTIDE SEQUENCE [LARGE SCALE GENOMIC DNA]</scope>
    <source>
        <strain evidence="2">CCUG 49339</strain>
    </source>
</reference>
<dbReference type="GO" id="GO:0016787">
    <property type="term" value="F:hydrolase activity"/>
    <property type="evidence" value="ECO:0007669"/>
    <property type="project" value="UniProtKB-KW"/>
</dbReference>
<dbReference type="Pfam" id="PF08282">
    <property type="entry name" value="Hydrolase_3"/>
    <property type="match status" value="1"/>
</dbReference>
<dbReference type="PANTHER" id="PTHR10000:SF23">
    <property type="entry name" value="5-AMINO-6-(5-PHOSPHO-D-RIBITYLAMINO)URACIL PHOSPHATASE YITU"/>
    <property type="match status" value="1"/>
</dbReference>
<accession>A0ABW4LJB0</accession>
<comment type="caution">
    <text evidence="1">The sequence shown here is derived from an EMBL/GenBank/DDBJ whole genome shotgun (WGS) entry which is preliminary data.</text>
</comment>
<dbReference type="InterPro" id="IPR006379">
    <property type="entry name" value="HAD-SF_hydro_IIB"/>
</dbReference>
<dbReference type="NCBIfam" id="TIGR01484">
    <property type="entry name" value="HAD-SF-IIB"/>
    <property type="match status" value="1"/>
</dbReference>
<dbReference type="Gene3D" id="3.40.50.1000">
    <property type="entry name" value="HAD superfamily/HAD-like"/>
    <property type="match status" value="1"/>
</dbReference>
<dbReference type="EC" id="3.1.3.-" evidence="1"/>
<keyword evidence="2" id="KW-1185">Reference proteome</keyword>
<protein>
    <submittedName>
        <fullName evidence="1">Cof-type HAD-IIB family hydrolase</fullName>
        <ecNumber evidence="1">3.1.3.-</ecNumber>
    </submittedName>
</protein>
<dbReference type="InterPro" id="IPR023214">
    <property type="entry name" value="HAD_sf"/>
</dbReference>
<dbReference type="SUPFAM" id="SSF56784">
    <property type="entry name" value="HAD-like"/>
    <property type="match status" value="1"/>
</dbReference>
<name>A0ABW4LJB0_9BACI</name>
<organism evidence="1 2">
    <name type="scientific">Bacillus salitolerans</name>
    <dbReference type="NCBI Taxonomy" id="1437434"/>
    <lineage>
        <taxon>Bacteria</taxon>
        <taxon>Bacillati</taxon>
        <taxon>Bacillota</taxon>
        <taxon>Bacilli</taxon>
        <taxon>Bacillales</taxon>
        <taxon>Bacillaceae</taxon>
        <taxon>Bacillus</taxon>
    </lineage>
</organism>
<dbReference type="CDD" id="cd07516">
    <property type="entry name" value="HAD_Pase"/>
    <property type="match status" value="1"/>
</dbReference>
<dbReference type="NCBIfam" id="TIGR00099">
    <property type="entry name" value="Cof-subfamily"/>
    <property type="match status" value="1"/>
</dbReference>
<proteinExistence type="predicted"/>
<dbReference type="RefSeq" id="WP_377926386.1">
    <property type="nucleotide sequence ID" value="NZ_JBHUEM010000003.1"/>
</dbReference>
<dbReference type="Gene3D" id="3.30.1240.10">
    <property type="match status" value="1"/>
</dbReference>
<dbReference type="SFLD" id="SFLDG01140">
    <property type="entry name" value="C2.B:_Phosphomannomutase_and_P"/>
    <property type="match status" value="1"/>
</dbReference>